<gene>
    <name evidence="1" type="ORF">HQN60_05035</name>
</gene>
<proteinExistence type="predicted"/>
<dbReference type="KEGG" id="dee:HQN60_05035"/>
<protein>
    <recommendedName>
        <fullName evidence="3">Glycosyltransferase</fullName>
    </recommendedName>
</protein>
<dbReference type="Proteomes" id="UP000504844">
    <property type="component" value="Chromosome"/>
</dbReference>
<dbReference type="AlphaFoldDB" id="A0A6M8SPN9"/>
<sequence length="327" mass="36347">MLDFNVVHLARTPLVGAPGKVSKAINLAGGKSTSFCLSDYPDKGGLFGKFIDNTIVINNASSSVIDYFNGKLKSADIIHVHNEIDNSLCELIQKFAPTAKCIYQVHSPKREGPLYLDRSEFQGVDFVEKLTVAQYQPRQYPDYTLVPNLVMDMPSINLRKDTEPLRIMFTPSHNRGGRWNSKCSEKLDVALNALKACNLIDLVQLEQPLHPSSLLDLRRTCHASIDEIVTGAYHQVSLEGLCAGNVVINAADHVSKSMLSAVSNASVLPPFYYVDENNALDALLELAKSPSLTREYQTASNQFFVEYLTATKLVKRFFEVYENALKN</sequence>
<name>A0A6M8SPN9_9NEIS</name>
<organism evidence="1 2">
    <name type="scientific">Deefgea piscis</name>
    <dbReference type="NCBI Taxonomy" id="2739061"/>
    <lineage>
        <taxon>Bacteria</taxon>
        <taxon>Pseudomonadati</taxon>
        <taxon>Pseudomonadota</taxon>
        <taxon>Betaproteobacteria</taxon>
        <taxon>Neisseriales</taxon>
        <taxon>Chitinibacteraceae</taxon>
        <taxon>Deefgea</taxon>
    </lineage>
</organism>
<keyword evidence="2" id="KW-1185">Reference proteome</keyword>
<evidence type="ECO:0000313" key="2">
    <source>
        <dbReference type="Proteomes" id="UP000504844"/>
    </source>
</evidence>
<dbReference type="RefSeq" id="WP_173532632.1">
    <property type="nucleotide sequence ID" value="NZ_CP054143.1"/>
</dbReference>
<accession>A0A6M8SPN9</accession>
<reference evidence="1 2" key="1">
    <citation type="submission" date="2020-05" db="EMBL/GenBank/DDBJ databases">
        <title>Complete genome sequence of Deefgea sp. D17.</title>
        <authorList>
            <person name="Bae J.-W."/>
            <person name="Han J.E."/>
        </authorList>
    </citation>
    <scope>NUCLEOTIDE SEQUENCE [LARGE SCALE GENOMIC DNA]</scope>
    <source>
        <strain evidence="1 2">D17</strain>
    </source>
</reference>
<evidence type="ECO:0000313" key="1">
    <source>
        <dbReference type="EMBL" id="QKJ66128.1"/>
    </source>
</evidence>
<dbReference type="EMBL" id="CP054143">
    <property type="protein sequence ID" value="QKJ66128.1"/>
    <property type="molecule type" value="Genomic_DNA"/>
</dbReference>
<evidence type="ECO:0008006" key="3">
    <source>
        <dbReference type="Google" id="ProtNLM"/>
    </source>
</evidence>